<gene>
    <name evidence="2" type="ORF">MKW94_003572</name>
</gene>
<dbReference type="InterPro" id="IPR006566">
    <property type="entry name" value="FBD"/>
</dbReference>
<protein>
    <recommendedName>
        <fullName evidence="1">FBD domain-containing protein</fullName>
    </recommendedName>
</protein>
<name>A0AA41V232_PAPNU</name>
<dbReference type="SMART" id="SM00579">
    <property type="entry name" value="FBD"/>
    <property type="match status" value="1"/>
</dbReference>
<dbReference type="PANTHER" id="PTHR31900">
    <property type="entry name" value="F-BOX/RNI SUPERFAMILY PROTEIN-RELATED"/>
    <property type="match status" value="1"/>
</dbReference>
<proteinExistence type="predicted"/>
<reference evidence="2" key="1">
    <citation type="submission" date="2022-03" db="EMBL/GenBank/DDBJ databases">
        <title>A functionally conserved STORR gene fusion in Papaver species that diverged 16.8 million years ago.</title>
        <authorList>
            <person name="Catania T."/>
        </authorList>
    </citation>
    <scope>NUCLEOTIDE SEQUENCE</scope>
    <source>
        <strain evidence="2">S-191538</strain>
    </source>
</reference>
<evidence type="ECO:0000259" key="1">
    <source>
        <dbReference type="SMART" id="SM00579"/>
    </source>
</evidence>
<dbReference type="Pfam" id="PF08387">
    <property type="entry name" value="FBD"/>
    <property type="match status" value="1"/>
</dbReference>
<dbReference type="AlphaFoldDB" id="A0AA41V232"/>
<sequence length="132" mass="14938">ILDLLSTSVLTLENMTQLEMGYCESGTLLKFLQFTPNMESLAVTVSGSGVNEDAFTLNLVPHCLLLHLKKIEVRDFTGHPQELKFVKYFWKNARILQVLIIQSGTSKSIVELETETQIMEVLLKYHRADIAP</sequence>
<evidence type="ECO:0000313" key="2">
    <source>
        <dbReference type="EMBL" id="MCL7027966.1"/>
    </source>
</evidence>
<comment type="caution">
    <text evidence="2">The sequence shown here is derived from an EMBL/GenBank/DDBJ whole genome shotgun (WGS) entry which is preliminary data.</text>
</comment>
<keyword evidence="3" id="KW-1185">Reference proteome</keyword>
<dbReference type="Proteomes" id="UP001177140">
    <property type="component" value="Unassembled WGS sequence"/>
</dbReference>
<dbReference type="EMBL" id="JAJJMA010074151">
    <property type="protein sequence ID" value="MCL7027966.1"/>
    <property type="molecule type" value="Genomic_DNA"/>
</dbReference>
<organism evidence="2 3">
    <name type="scientific">Papaver nudicaule</name>
    <name type="common">Iceland poppy</name>
    <dbReference type="NCBI Taxonomy" id="74823"/>
    <lineage>
        <taxon>Eukaryota</taxon>
        <taxon>Viridiplantae</taxon>
        <taxon>Streptophyta</taxon>
        <taxon>Embryophyta</taxon>
        <taxon>Tracheophyta</taxon>
        <taxon>Spermatophyta</taxon>
        <taxon>Magnoliopsida</taxon>
        <taxon>Ranunculales</taxon>
        <taxon>Papaveraceae</taxon>
        <taxon>Papaveroideae</taxon>
        <taxon>Papaver</taxon>
    </lineage>
</organism>
<dbReference type="InterPro" id="IPR050232">
    <property type="entry name" value="FBL13/AtMIF1-like"/>
</dbReference>
<feature type="domain" description="FBD" evidence="1">
    <location>
        <begin position="62"/>
        <end position="124"/>
    </location>
</feature>
<dbReference type="PANTHER" id="PTHR31900:SF27">
    <property type="entry name" value="FBD DOMAIN-CONTAINING PROTEIN"/>
    <property type="match status" value="1"/>
</dbReference>
<accession>A0AA41V232</accession>
<evidence type="ECO:0000313" key="3">
    <source>
        <dbReference type="Proteomes" id="UP001177140"/>
    </source>
</evidence>
<feature type="non-terminal residue" evidence="2">
    <location>
        <position position="1"/>
    </location>
</feature>